<accession>A0ABQ7XGS9</accession>
<dbReference type="Proteomes" id="UP000824890">
    <property type="component" value="Unassembled WGS sequence"/>
</dbReference>
<protein>
    <submittedName>
        <fullName evidence="1">Uncharacterized protein</fullName>
    </submittedName>
</protein>
<evidence type="ECO:0000313" key="1">
    <source>
        <dbReference type="EMBL" id="KAH0854205.1"/>
    </source>
</evidence>
<comment type="caution">
    <text evidence="1">The sequence shown here is derived from an EMBL/GenBank/DDBJ whole genome shotgun (WGS) entry which is preliminary data.</text>
</comment>
<keyword evidence="2" id="KW-1185">Reference proteome</keyword>
<name>A0ABQ7XGS9_BRANA</name>
<evidence type="ECO:0000313" key="2">
    <source>
        <dbReference type="Proteomes" id="UP000824890"/>
    </source>
</evidence>
<dbReference type="EMBL" id="JAGKQM010000525">
    <property type="protein sequence ID" value="KAH0854205.1"/>
    <property type="molecule type" value="Genomic_DNA"/>
</dbReference>
<organism evidence="1 2">
    <name type="scientific">Brassica napus</name>
    <name type="common">Rape</name>
    <dbReference type="NCBI Taxonomy" id="3708"/>
    <lineage>
        <taxon>Eukaryota</taxon>
        <taxon>Viridiplantae</taxon>
        <taxon>Streptophyta</taxon>
        <taxon>Embryophyta</taxon>
        <taxon>Tracheophyta</taxon>
        <taxon>Spermatophyta</taxon>
        <taxon>Magnoliopsida</taxon>
        <taxon>eudicotyledons</taxon>
        <taxon>Gunneridae</taxon>
        <taxon>Pentapetalae</taxon>
        <taxon>rosids</taxon>
        <taxon>malvids</taxon>
        <taxon>Brassicales</taxon>
        <taxon>Brassicaceae</taxon>
        <taxon>Brassiceae</taxon>
        <taxon>Brassica</taxon>
    </lineage>
</organism>
<gene>
    <name evidence="1" type="ORF">HID58_090116</name>
</gene>
<proteinExistence type="predicted"/>
<sequence length="202" mass="23144">MEGFESQYRFFLSQGIYVGCHVINSVDVVPTLVPLYKTQHSGRCSSVVEARLLRYWEADPAMLIQRSINVYHFNTFNEGSVYESNPNFKFGDAPVSIRFTEHTIFVGLAETREPIPWKGFGFAIKPPHTNTSFPGLNCLPYFTTAPYNDYKFHRQVALIVVWLADFVGDVRGIKTIYNEEIQSTLRLMTITRRRTTKGATLM</sequence>
<reference evidence="1 2" key="1">
    <citation type="submission" date="2021-05" db="EMBL/GenBank/DDBJ databases">
        <title>Genome Assembly of Synthetic Allotetraploid Brassica napus Reveals Homoeologous Exchanges between Subgenomes.</title>
        <authorList>
            <person name="Davis J.T."/>
        </authorList>
    </citation>
    <scope>NUCLEOTIDE SEQUENCE [LARGE SCALE GENOMIC DNA]</scope>
    <source>
        <strain evidence="2">cv. Da-Ae</strain>
        <tissue evidence="1">Seedling</tissue>
    </source>
</reference>